<evidence type="ECO:0000259" key="1">
    <source>
        <dbReference type="SMART" id="SM00852"/>
    </source>
</evidence>
<dbReference type="Proteomes" id="UP000030856">
    <property type="component" value="Unassembled WGS sequence"/>
</dbReference>
<dbReference type="eggNOG" id="COG1058">
    <property type="taxonomic scope" value="Bacteria"/>
</dbReference>
<evidence type="ECO:0000313" key="4">
    <source>
        <dbReference type="Proteomes" id="UP000030856"/>
    </source>
</evidence>
<dbReference type="CDD" id="cd00885">
    <property type="entry name" value="cinA"/>
    <property type="match status" value="1"/>
</dbReference>
<keyword evidence="4" id="KW-1185">Reference proteome</keyword>
<dbReference type="STRING" id="2340.JV46_10300"/>
<reference evidence="2 4" key="1">
    <citation type="journal article" date="2014" name="BMC Genomics">
        <title>The genome of the intracellular bacterium of the coastal bivalve, Solemya velum: a blueprint for thriving in and out of symbiosis.</title>
        <authorList>
            <person name="Dmytrenko O."/>
            <person name="Russell S.L."/>
            <person name="Loo W.T."/>
            <person name="Fontanez K.M."/>
            <person name="Liao L."/>
            <person name="Roeselers G."/>
            <person name="Sharma R."/>
            <person name="Stewart F.J."/>
            <person name="Newton I.L."/>
            <person name="Woyke T."/>
            <person name="Wu D."/>
            <person name="Lang J.M."/>
            <person name="Eisen J.A."/>
            <person name="Cavanaugh C.M."/>
        </authorList>
    </citation>
    <scope>NUCLEOTIDE SEQUENCE [LARGE SCALE GENOMIC DNA]</scope>
    <source>
        <strain evidence="2 4">WH</strain>
    </source>
</reference>
<dbReference type="PANTHER" id="PTHR13939:SF0">
    <property type="entry name" value="NMN AMIDOHYDROLASE-LIKE PROTEIN YFAY"/>
    <property type="match status" value="1"/>
</dbReference>
<reference evidence="3 5" key="2">
    <citation type="submission" date="2016-11" db="EMBL/GenBank/DDBJ databases">
        <title>Mixed transmission modes and dynamic genome evolution in an obligate animal-bacterial symbiosis.</title>
        <authorList>
            <person name="Russell S.L."/>
            <person name="Corbett-Detig R.B."/>
            <person name="Cavanaugh C.M."/>
        </authorList>
    </citation>
    <scope>NUCLEOTIDE SEQUENCE [LARGE SCALE GENOMIC DNA]</scope>
    <source>
        <strain evidence="3">MA-KB16</strain>
    </source>
</reference>
<dbReference type="OrthoDB" id="9801454at2"/>
<dbReference type="InterPro" id="IPR050101">
    <property type="entry name" value="CinA"/>
</dbReference>
<proteinExistence type="predicted"/>
<name>A0A0B0H7I8_SOVGS</name>
<dbReference type="InterPro" id="IPR036425">
    <property type="entry name" value="MoaB/Mog-like_dom_sf"/>
</dbReference>
<dbReference type="RefSeq" id="WP_043116883.1">
    <property type="nucleotide sequence ID" value="NZ_JRAA01000002.1"/>
</dbReference>
<dbReference type="SMART" id="SM00852">
    <property type="entry name" value="MoCF_biosynth"/>
    <property type="match status" value="1"/>
</dbReference>
<dbReference type="PANTHER" id="PTHR13939">
    <property type="entry name" value="NICOTINAMIDE-NUCLEOTIDE AMIDOHYDROLASE PNCC"/>
    <property type="match status" value="1"/>
</dbReference>
<organism evidence="2 4">
    <name type="scientific">Solemya velum gill symbiont</name>
    <dbReference type="NCBI Taxonomy" id="2340"/>
    <lineage>
        <taxon>Bacteria</taxon>
        <taxon>Pseudomonadati</taxon>
        <taxon>Pseudomonadota</taxon>
        <taxon>Gammaproteobacteria</taxon>
        <taxon>sulfur-oxidizing symbionts</taxon>
    </lineage>
</organism>
<evidence type="ECO:0000313" key="3">
    <source>
        <dbReference type="EMBL" id="OOY34066.1"/>
    </source>
</evidence>
<dbReference type="AlphaFoldDB" id="A0A0B0H7I8"/>
<gene>
    <name evidence="3" type="ORF">BOV88_11980</name>
    <name evidence="2" type="ORF">JV46_10300</name>
</gene>
<comment type="caution">
    <text evidence="2">The sequence shown here is derived from an EMBL/GenBank/DDBJ whole genome shotgun (WGS) entry which is preliminary data.</text>
</comment>
<protein>
    <submittedName>
        <fullName evidence="2">Molybdopterin-biosynthesis enzyme MoeA-like protein</fullName>
    </submittedName>
</protein>
<dbReference type="Pfam" id="PF00994">
    <property type="entry name" value="MoCF_biosynth"/>
    <property type="match status" value="1"/>
</dbReference>
<dbReference type="EMBL" id="MPNX01000023">
    <property type="protein sequence ID" value="OOY34066.1"/>
    <property type="molecule type" value="Genomic_DNA"/>
</dbReference>
<accession>A0A0B0H7I8</accession>
<evidence type="ECO:0000313" key="2">
    <source>
        <dbReference type="EMBL" id="KHF24632.1"/>
    </source>
</evidence>
<feature type="domain" description="MoaB/Mog" evidence="1">
    <location>
        <begin position="7"/>
        <end position="167"/>
    </location>
</feature>
<evidence type="ECO:0000313" key="5">
    <source>
        <dbReference type="Proteomes" id="UP000190962"/>
    </source>
</evidence>
<dbReference type="InterPro" id="IPR001453">
    <property type="entry name" value="MoaB/Mog_dom"/>
</dbReference>
<dbReference type="SUPFAM" id="SSF53218">
    <property type="entry name" value="Molybdenum cofactor biosynthesis proteins"/>
    <property type="match status" value="1"/>
</dbReference>
<dbReference type="Gene3D" id="3.40.980.10">
    <property type="entry name" value="MoaB/Mog-like domain"/>
    <property type="match status" value="1"/>
</dbReference>
<dbReference type="EMBL" id="JRAA01000002">
    <property type="protein sequence ID" value="KHF24632.1"/>
    <property type="molecule type" value="Genomic_DNA"/>
</dbReference>
<dbReference type="PATRIC" id="fig|2340.3.peg.1276"/>
<dbReference type="Proteomes" id="UP000190962">
    <property type="component" value="Unassembled WGS sequence"/>
</dbReference>
<sequence>MTNRNWGIIVIGDEILSGRRQDRHLQKTIELLTPRHEGLQFAHYIGDDEAQIISTLKASMQEDAVVFSFGGIGGTPDDLTRQCAAIAAGMPLVRNSKAVELIEGRFGEDAYPMRIRMADLPEGCELIPNPYNQIPGFRIGQHHFLPGFPVMAHPMMEWILETHYPIETPADYVESAIYLHGTPESSIVETMEEMIARYQDIRFFSLPIHREGNGINLIEFGAKGKTSDVEMAMDDLKSKLAEMDVRWTEER</sequence>